<comment type="caution">
    <text evidence="2">The sequence shown here is derived from an EMBL/GenBank/DDBJ whole genome shotgun (WGS) entry which is preliminary data.</text>
</comment>
<evidence type="ECO:0000313" key="2">
    <source>
        <dbReference type="EMBL" id="KAK4365358.1"/>
    </source>
</evidence>
<dbReference type="EMBL" id="JAVYJV010000008">
    <property type="protein sequence ID" value="KAK4365358.1"/>
    <property type="molecule type" value="Genomic_DNA"/>
</dbReference>
<protein>
    <recommendedName>
        <fullName evidence="1">Reverse transcriptase zinc-binding domain-containing protein</fullName>
    </recommendedName>
</protein>
<dbReference type="Proteomes" id="UP001291623">
    <property type="component" value="Unassembled WGS sequence"/>
</dbReference>
<organism evidence="2 3">
    <name type="scientific">Anisodus tanguticus</name>
    <dbReference type="NCBI Taxonomy" id="243964"/>
    <lineage>
        <taxon>Eukaryota</taxon>
        <taxon>Viridiplantae</taxon>
        <taxon>Streptophyta</taxon>
        <taxon>Embryophyta</taxon>
        <taxon>Tracheophyta</taxon>
        <taxon>Spermatophyta</taxon>
        <taxon>Magnoliopsida</taxon>
        <taxon>eudicotyledons</taxon>
        <taxon>Gunneridae</taxon>
        <taxon>Pentapetalae</taxon>
        <taxon>asterids</taxon>
        <taxon>lamiids</taxon>
        <taxon>Solanales</taxon>
        <taxon>Solanaceae</taxon>
        <taxon>Solanoideae</taxon>
        <taxon>Hyoscyameae</taxon>
        <taxon>Anisodus</taxon>
    </lineage>
</organism>
<gene>
    <name evidence="2" type="ORF">RND71_016716</name>
</gene>
<name>A0AAE1S9S2_9SOLA</name>
<keyword evidence="3" id="KW-1185">Reference proteome</keyword>
<accession>A0AAE1S9S2</accession>
<sequence length="121" mass="15028">MYLNAARPKVRFTLWLHIQNKLLTTDRLHKWGLPGDLHCPLCHVHYESRDHLFVYYDYVRKPWYMLQYWMQLTPIQFHTWDHHLAGMIKRVKGKTRTIQILKMVYTEFVHCLWIERNMRIF</sequence>
<dbReference type="Pfam" id="PF13966">
    <property type="entry name" value="zf-RVT"/>
    <property type="match status" value="1"/>
</dbReference>
<proteinExistence type="predicted"/>
<evidence type="ECO:0000313" key="3">
    <source>
        <dbReference type="Proteomes" id="UP001291623"/>
    </source>
</evidence>
<dbReference type="AlphaFoldDB" id="A0AAE1S9S2"/>
<feature type="domain" description="Reverse transcriptase zinc-binding" evidence="1">
    <location>
        <begin position="3"/>
        <end position="63"/>
    </location>
</feature>
<dbReference type="InterPro" id="IPR026960">
    <property type="entry name" value="RVT-Znf"/>
</dbReference>
<reference evidence="2" key="1">
    <citation type="submission" date="2023-12" db="EMBL/GenBank/DDBJ databases">
        <title>Genome assembly of Anisodus tanguticus.</title>
        <authorList>
            <person name="Wang Y.-J."/>
        </authorList>
    </citation>
    <scope>NUCLEOTIDE SEQUENCE</scope>
    <source>
        <strain evidence="2">KB-2021</strain>
        <tissue evidence="2">Leaf</tissue>
    </source>
</reference>
<evidence type="ECO:0000259" key="1">
    <source>
        <dbReference type="Pfam" id="PF13966"/>
    </source>
</evidence>